<proteinExistence type="predicted"/>
<name>A0A8K0QT32_9PLEO</name>
<accession>A0A8K0QT32</accession>
<sequence length="87" mass="9792">MLSTGPFLLPSKHVCMWRLWLRHVAHARCCAADGHACLEVVDEVCDERDEDEENEDDEEDDDVALHGCGGVVCLAVWVWVLMVDEPV</sequence>
<evidence type="ECO:0000313" key="1">
    <source>
        <dbReference type="EMBL" id="KAH7070032.1"/>
    </source>
</evidence>
<gene>
    <name evidence="1" type="ORF">FB567DRAFT_539699</name>
</gene>
<evidence type="ECO:0000313" key="2">
    <source>
        <dbReference type="Proteomes" id="UP000813461"/>
    </source>
</evidence>
<dbReference type="AlphaFoldDB" id="A0A8K0QT32"/>
<reference evidence="1" key="1">
    <citation type="journal article" date="2021" name="Nat. Commun.">
        <title>Genetic determinants of endophytism in the Arabidopsis root mycobiome.</title>
        <authorList>
            <person name="Mesny F."/>
            <person name="Miyauchi S."/>
            <person name="Thiergart T."/>
            <person name="Pickel B."/>
            <person name="Atanasova L."/>
            <person name="Karlsson M."/>
            <person name="Huettel B."/>
            <person name="Barry K.W."/>
            <person name="Haridas S."/>
            <person name="Chen C."/>
            <person name="Bauer D."/>
            <person name="Andreopoulos W."/>
            <person name="Pangilinan J."/>
            <person name="LaButti K."/>
            <person name="Riley R."/>
            <person name="Lipzen A."/>
            <person name="Clum A."/>
            <person name="Drula E."/>
            <person name="Henrissat B."/>
            <person name="Kohler A."/>
            <person name="Grigoriev I.V."/>
            <person name="Martin F.M."/>
            <person name="Hacquard S."/>
        </authorList>
    </citation>
    <scope>NUCLEOTIDE SEQUENCE</scope>
    <source>
        <strain evidence="1">MPI-SDFR-AT-0120</strain>
    </source>
</reference>
<feature type="non-terminal residue" evidence="1">
    <location>
        <position position="87"/>
    </location>
</feature>
<keyword evidence="2" id="KW-1185">Reference proteome</keyword>
<comment type="caution">
    <text evidence="1">The sequence shown here is derived from an EMBL/GenBank/DDBJ whole genome shotgun (WGS) entry which is preliminary data.</text>
</comment>
<dbReference type="Proteomes" id="UP000813461">
    <property type="component" value="Unassembled WGS sequence"/>
</dbReference>
<protein>
    <submittedName>
        <fullName evidence="1">Uncharacterized protein</fullName>
    </submittedName>
</protein>
<organism evidence="1 2">
    <name type="scientific">Paraphoma chrysanthemicola</name>
    <dbReference type="NCBI Taxonomy" id="798071"/>
    <lineage>
        <taxon>Eukaryota</taxon>
        <taxon>Fungi</taxon>
        <taxon>Dikarya</taxon>
        <taxon>Ascomycota</taxon>
        <taxon>Pezizomycotina</taxon>
        <taxon>Dothideomycetes</taxon>
        <taxon>Pleosporomycetidae</taxon>
        <taxon>Pleosporales</taxon>
        <taxon>Pleosporineae</taxon>
        <taxon>Phaeosphaeriaceae</taxon>
        <taxon>Paraphoma</taxon>
    </lineage>
</organism>
<dbReference type="EMBL" id="JAGMVJ010000028">
    <property type="protein sequence ID" value="KAH7070032.1"/>
    <property type="molecule type" value="Genomic_DNA"/>
</dbReference>